<dbReference type="AlphaFoldDB" id="A0A1H2L6U5"/>
<proteinExistence type="predicted"/>
<gene>
    <name evidence="3" type="ORF">SAMN04488563_5291</name>
</gene>
<dbReference type="GO" id="GO:0015074">
    <property type="term" value="P:DNA integration"/>
    <property type="evidence" value="ECO:0007669"/>
    <property type="project" value="InterPro"/>
</dbReference>
<evidence type="ECO:0000259" key="2">
    <source>
        <dbReference type="PROSITE" id="PS50994"/>
    </source>
</evidence>
<dbReference type="InterPro" id="IPR048020">
    <property type="entry name" value="Transpos_IS3"/>
</dbReference>
<sequence length="336" mass="37245">MMATEGLPVQLATRVLRVSESGFYDWRSRTPSARSVRHAWLTDTITAIHASSHGTYGSRRVHAELSLGCGISVGHGAVELLMNRAGLKGLPGHKSRRLRPETPTAADLVNRDFARPARDRLWVTDITEHPTREGKVYCAVVLDTFSRRVVGWSIDSSQTAALVTNALSMAIGNRQPAAGSTLIHSDHGVQFTSWAFTQRARESGLVPSMGSIGDCYDNAMIESFWGRMQTELLNRKKWRTRIELANAIFEYLEIFHNRQRRHSALGMLTPIEYETRQTTIQQVAYNPATRLHEPRGTSVSGHPGMLLCRVKPLRPSPPVVGALLPGCGRSGDWRSA</sequence>
<dbReference type="PROSITE" id="PS50994">
    <property type="entry name" value="INTEGRASE"/>
    <property type="match status" value="1"/>
</dbReference>
<dbReference type="InterPro" id="IPR036397">
    <property type="entry name" value="RNaseH_sf"/>
</dbReference>
<dbReference type="SUPFAM" id="SSF53098">
    <property type="entry name" value="Ribonuclease H-like"/>
    <property type="match status" value="1"/>
</dbReference>
<organism evidence="3 4">
    <name type="scientific">Jiangella alkaliphila</name>
    <dbReference type="NCBI Taxonomy" id="419479"/>
    <lineage>
        <taxon>Bacteria</taxon>
        <taxon>Bacillati</taxon>
        <taxon>Actinomycetota</taxon>
        <taxon>Actinomycetes</taxon>
        <taxon>Jiangellales</taxon>
        <taxon>Jiangellaceae</taxon>
        <taxon>Jiangella</taxon>
    </lineage>
</organism>
<dbReference type="Proteomes" id="UP000182977">
    <property type="component" value="Chromosome I"/>
</dbReference>
<dbReference type="InterPro" id="IPR012337">
    <property type="entry name" value="RNaseH-like_sf"/>
</dbReference>
<dbReference type="InterPro" id="IPR050900">
    <property type="entry name" value="Transposase_IS3/IS150/IS904"/>
</dbReference>
<dbReference type="Pfam" id="PF13333">
    <property type="entry name" value="rve_2"/>
    <property type="match status" value="1"/>
</dbReference>
<comment type="function">
    <text evidence="1">Involved in the transposition of the insertion sequence.</text>
</comment>
<feature type="domain" description="Integrase catalytic" evidence="2">
    <location>
        <begin position="112"/>
        <end position="278"/>
    </location>
</feature>
<dbReference type="InterPro" id="IPR001584">
    <property type="entry name" value="Integrase_cat-core"/>
</dbReference>
<evidence type="ECO:0000313" key="4">
    <source>
        <dbReference type="Proteomes" id="UP000182977"/>
    </source>
</evidence>
<dbReference type="NCBIfam" id="NF033516">
    <property type="entry name" value="transpos_IS3"/>
    <property type="match status" value="1"/>
</dbReference>
<dbReference type="STRING" id="419479.SAMN04488563_5291"/>
<dbReference type="Pfam" id="PF13276">
    <property type="entry name" value="HTH_21"/>
    <property type="match status" value="1"/>
</dbReference>
<dbReference type="PANTHER" id="PTHR46889">
    <property type="entry name" value="TRANSPOSASE INSF FOR INSERTION SEQUENCE IS3B-RELATED"/>
    <property type="match status" value="1"/>
</dbReference>
<protein>
    <submittedName>
        <fullName evidence="3">Transposase InsO and inactivated derivatives</fullName>
    </submittedName>
</protein>
<name>A0A1H2L6U5_9ACTN</name>
<dbReference type="PANTHER" id="PTHR46889:SF4">
    <property type="entry name" value="TRANSPOSASE INSO FOR INSERTION SEQUENCE ELEMENT IS911B-RELATED"/>
    <property type="match status" value="1"/>
</dbReference>
<dbReference type="GO" id="GO:0003676">
    <property type="term" value="F:nucleic acid binding"/>
    <property type="evidence" value="ECO:0007669"/>
    <property type="project" value="InterPro"/>
</dbReference>
<evidence type="ECO:0000313" key="3">
    <source>
        <dbReference type="EMBL" id="SDU76713.1"/>
    </source>
</evidence>
<dbReference type="InterPro" id="IPR025948">
    <property type="entry name" value="HTH-like_dom"/>
</dbReference>
<accession>A0A1H2L6U5</accession>
<dbReference type="EMBL" id="LT629791">
    <property type="protein sequence ID" value="SDU76713.1"/>
    <property type="molecule type" value="Genomic_DNA"/>
</dbReference>
<dbReference type="Gene3D" id="3.30.420.10">
    <property type="entry name" value="Ribonuclease H-like superfamily/Ribonuclease H"/>
    <property type="match status" value="1"/>
</dbReference>
<dbReference type="Pfam" id="PF00665">
    <property type="entry name" value="rve"/>
    <property type="match status" value="1"/>
</dbReference>
<evidence type="ECO:0000256" key="1">
    <source>
        <dbReference type="ARBA" id="ARBA00002286"/>
    </source>
</evidence>
<reference evidence="4" key="1">
    <citation type="submission" date="2016-10" db="EMBL/GenBank/DDBJ databases">
        <authorList>
            <person name="Varghese N."/>
            <person name="Submissions S."/>
        </authorList>
    </citation>
    <scope>NUCLEOTIDE SEQUENCE [LARGE SCALE GENOMIC DNA]</scope>
    <source>
        <strain evidence="4">DSM 45079</strain>
    </source>
</reference>
<keyword evidence="4" id="KW-1185">Reference proteome</keyword>